<protein>
    <submittedName>
        <fullName evidence="5">Response regulator transcription factor</fullName>
    </submittedName>
</protein>
<dbReference type="PANTHER" id="PTHR44688:SF16">
    <property type="entry name" value="DNA-BINDING TRANSCRIPTIONAL ACTIVATOR DEVR_DOSR"/>
    <property type="match status" value="1"/>
</dbReference>
<keyword evidence="1" id="KW-0805">Transcription regulation</keyword>
<comment type="caution">
    <text evidence="5">The sequence shown here is derived from an EMBL/GenBank/DDBJ whole genome shotgun (WGS) entry which is preliminary data.</text>
</comment>
<feature type="domain" description="HTH luxR-type" evidence="4">
    <location>
        <begin position="150"/>
        <end position="215"/>
    </location>
</feature>
<reference evidence="5 6" key="1">
    <citation type="submission" date="2022-12" db="EMBL/GenBank/DDBJ databases">
        <title>Chitinophagaceae gen. sp. nov., a new member of the family Chitinophagaceae, isolated from soil in a chemical factory.</title>
        <authorList>
            <person name="Ke Z."/>
        </authorList>
    </citation>
    <scope>NUCLEOTIDE SEQUENCE [LARGE SCALE GENOMIC DNA]</scope>
    <source>
        <strain evidence="5 6">LY-5</strain>
    </source>
</reference>
<dbReference type="EMBL" id="JAQGEF010000001">
    <property type="protein sequence ID" value="MDA3613317.1"/>
    <property type="molecule type" value="Genomic_DNA"/>
</dbReference>
<evidence type="ECO:0000313" key="6">
    <source>
        <dbReference type="Proteomes" id="UP001210231"/>
    </source>
</evidence>
<dbReference type="Proteomes" id="UP001210231">
    <property type="component" value="Unassembled WGS sequence"/>
</dbReference>
<dbReference type="InterPro" id="IPR000792">
    <property type="entry name" value="Tscrpt_reg_LuxR_C"/>
</dbReference>
<sequence length="217" mass="25252">MNKYFNSHEFRIAITLDDHQLFAESFGKVLNDFGLFSHVLSFSNEEELMNYLIYHKTNKTIYLFLDYYIKDKKVTGIIYDLKRILQHYKIVVVSSITNDLLLRDLLQFNLDGIIHKSDKTSEILDCINELNYDRKYFSSTIKTILAASKDSEESMPFSPRELELLSYFARGLTVDETAGLINLSRHTIAAHRRKMFAKANCNNISELLAYARKVDII</sequence>
<dbReference type="SUPFAM" id="SSF52172">
    <property type="entry name" value="CheY-like"/>
    <property type="match status" value="1"/>
</dbReference>
<dbReference type="PROSITE" id="PS50043">
    <property type="entry name" value="HTH_LUXR_2"/>
    <property type="match status" value="1"/>
</dbReference>
<dbReference type="Pfam" id="PF00196">
    <property type="entry name" value="GerE"/>
    <property type="match status" value="1"/>
</dbReference>
<evidence type="ECO:0000256" key="1">
    <source>
        <dbReference type="ARBA" id="ARBA00023015"/>
    </source>
</evidence>
<dbReference type="RefSeq" id="WP_407029649.1">
    <property type="nucleotide sequence ID" value="NZ_JAQGEF010000001.1"/>
</dbReference>
<proteinExistence type="predicted"/>
<dbReference type="InterPro" id="IPR036388">
    <property type="entry name" value="WH-like_DNA-bd_sf"/>
</dbReference>
<dbReference type="Gene3D" id="3.40.50.2300">
    <property type="match status" value="1"/>
</dbReference>
<dbReference type="InterPro" id="IPR016032">
    <property type="entry name" value="Sig_transdc_resp-reg_C-effctor"/>
</dbReference>
<name>A0ABT4UG67_9BACT</name>
<keyword evidence="3" id="KW-0804">Transcription</keyword>
<dbReference type="SUPFAM" id="SSF46894">
    <property type="entry name" value="C-terminal effector domain of the bipartite response regulators"/>
    <property type="match status" value="1"/>
</dbReference>
<evidence type="ECO:0000259" key="4">
    <source>
        <dbReference type="PROSITE" id="PS50043"/>
    </source>
</evidence>
<evidence type="ECO:0000313" key="5">
    <source>
        <dbReference type="EMBL" id="MDA3613317.1"/>
    </source>
</evidence>
<organism evidence="5 6">
    <name type="scientific">Polluticaenibacter yanchengensis</name>
    <dbReference type="NCBI Taxonomy" id="3014562"/>
    <lineage>
        <taxon>Bacteria</taxon>
        <taxon>Pseudomonadati</taxon>
        <taxon>Bacteroidota</taxon>
        <taxon>Chitinophagia</taxon>
        <taxon>Chitinophagales</taxon>
        <taxon>Chitinophagaceae</taxon>
        <taxon>Polluticaenibacter</taxon>
    </lineage>
</organism>
<dbReference type="PANTHER" id="PTHR44688">
    <property type="entry name" value="DNA-BINDING TRANSCRIPTIONAL ACTIVATOR DEVR_DOSR"/>
    <property type="match status" value="1"/>
</dbReference>
<dbReference type="CDD" id="cd06170">
    <property type="entry name" value="LuxR_C_like"/>
    <property type="match status" value="1"/>
</dbReference>
<accession>A0ABT4UG67</accession>
<keyword evidence="6" id="KW-1185">Reference proteome</keyword>
<evidence type="ECO:0000256" key="2">
    <source>
        <dbReference type="ARBA" id="ARBA00023125"/>
    </source>
</evidence>
<gene>
    <name evidence="5" type="ORF">O3P16_00745</name>
</gene>
<dbReference type="SMART" id="SM00421">
    <property type="entry name" value="HTH_LUXR"/>
    <property type="match status" value="1"/>
</dbReference>
<dbReference type="PRINTS" id="PR00038">
    <property type="entry name" value="HTHLUXR"/>
</dbReference>
<dbReference type="InterPro" id="IPR011006">
    <property type="entry name" value="CheY-like_superfamily"/>
</dbReference>
<evidence type="ECO:0000256" key="3">
    <source>
        <dbReference type="ARBA" id="ARBA00023163"/>
    </source>
</evidence>
<keyword evidence="2" id="KW-0238">DNA-binding</keyword>
<dbReference type="Gene3D" id="1.10.10.10">
    <property type="entry name" value="Winged helix-like DNA-binding domain superfamily/Winged helix DNA-binding domain"/>
    <property type="match status" value="1"/>
</dbReference>